<evidence type="ECO:0000256" key="6">
    <source>
        <dbReference type="ARBA" id="ARBA00022536"/>
    </source>
</evidence>
<evidence type="ECO:0000256" key="10">
    <source>
        <dbReference type="ARBA" id="ARBA00023157"/>
    </source>
</evidence>
<dbReference type="SMART" id="SM00181">
    <property type="entry name" value="EGF"/>
    <property type="match status" value="8"/>
</dbReference>
<feature type="chain" id="PRO_5042271139" description="Fibulin-1" evidence="14">
    <location>
        <begin position="23"/>
        <end position="757"/>
    </location>
</feature>
<keyword evidence="5 12" id="KW-0272">Extracellular matrix</keyword>
<dbReference type="Pfam" id="PF22914">
    <property type="entry name" value="Fibulin_C"/>
    <property type="match status" value="1"/>
</dbReference>
<dbReference type="PROSITE" id="PS01177">
    <property type="entry name" value="ANAPHYLATOXIN_1"/>
    <property type="match status" value="1"/>
</dbReference>
<dbReference type="GO" id="GO:0030198">
    <property type="term" value="P:extracellular matrix organization"/>
    <property type="evidence" value="ECO:0007669"/>
    <property type="project" value="InterPro"/>
</dbReference>
<keyword evidence="11" id="KW-0325">Glycoprotein</keyword>
<dbReference type="EMBL" id="JAHQIW010000189">
    <property type="protein sequence ID" value="KAJ1346557.1"/>
    <property type="molecule type" value="Genomic_DNA"/>
</dbReference>
<keyword evidence="17" id="KW-1185">Reference proteome</keyword>
<dbReference type="SMART" id="SM00179">
    <property type="entry name" value="EGF_CA"/>
    <property type="match status" value="8"/>
</dbReference>
<dbReference type="InterPro" id="IPR049883">
    <property type="entry name" value="NOTCH1_EGF-like"/>
</dbReference>
<dbReference type="PROSITE" id="PS00010">
    <property type="entry name" value="ASX_HYDROXYL"/>
    <property type="match status" value="4"/>
</dbReference>
<dbReference type="SUPFAM" id="SSF57196">
    <property type="entry name" value="EGF/Laminin"/>
    <property type="match status" value="2"/>
</dbReference>
<dbReference type="GO" id="GO:0005576">
    <property type="term" value="C:extracellular region"/>
    <property type="evidence" value="ECO:0007669"/>
    <property type="project" value="InterPro"/>
</dbReference>
<keyword evidence="8" id="KW-0677">Repeat</keyword>
<evidence type="ECO:0000256" key="3">
    <source>
        <dbReference type="ARBA" id="ARBA00021554"/>
    </source>
</evidence>
<gene>
    <name evidence="16" type="primary">FBL1</name>
    <name evidence="16" type="ORF">KIN20_001375</name>
</gene>
<evidence type="ECO:0000256" key="9">
    <source>
        <dbReference type="ARBA" id="ARBA00022837"/>
    </source>
</evidence>
<dbReference type="Pfam" id="PF12662">
    <property type="entry name" value="cEGF"/>
    <property type="match status" value="2"/>
</dbReference>
<keyword evidence="10" id="KW-1015">Disulfide bond</keyword>
<name>A0AAD5QCK9_PARTN</name>
<dbReference type="GO" id="GO:0005509">
    <property type="term" value="F:calcium ion binding"/>
    <property type="evidence" value="ECO:0007669"/>
    <property type="project" value="InterPro"/>
</dbReference>
<dbReference type="InterPro" id="IPR018097">
    <property type="entry name" value="EGF_Ca-bd_CS"/>
</dbReference>
<dbReference type="PROSITE" id="PS01187">
    <property type="entry name" value="EGF_CA"/>
    <property type="match status" value="3"/>
</dbReference>
<feature type="domain" description="EGF-like" evidence="15">
    <location>
        <begin position="459"/>
        <end position="502"/>
    </location>
</feature>
<dbReference type="FunFam" id="2.10.25.10:FF:000078">
    <property type="entry name" value="Fibulin-1"/>
    <property type="match status" value="1"/>
</dbReference>
<dbReference type="InterPro" id="IPR001881">
    <property type="entry name" value="EGF-like_Ca-bd_dom"/>
</dbReference>
<dbReference type="Pfam" id="PF07645">
    <property type="entry name" value="EGF_CA"/>
    <property type="match status" value="5"/>
</dbReference>
<dbReference type="FunFam" id="2.10.25.10:FF:000068">
    <property type="entry name" value="Latent transforming growth factor beta binding protein 3"/>
    <property type="match status" value="1"/>
</dbReference>
<evidence type="ECO:0000256" key="14">
    <source>
        <dbReference type="SAM" id="SignalP"/>
    </source>
</evidence>
<keyword evidence="7 14" id="KW-0732">Signal</keyword>
<dbReference type="SUPFAM" id="SSF57184">
    <property type="entry name" value="Growth factor receptor domain"/>
    <property type="match status" value="2"/>
</dbReference>
<comment type="similarity">
    <text evidence="2 12">Belongs to the fibulin family.</text>
</comment>
<evidence type="ECO:0000256" key="2">
    <source>
        <dbReference type="ARBA" id="ARBA00006127"/>
    </source>
</evidence>
<dbReference type="Gene3D" id="2.10.25.10">
    <property type="entry name" value="Laminin"/>
    <property type="match status" value="9"/>
</dbReference>
<dbReference type="InterPro" id="IPR052235">
    <property type="entry name" value="Nephronectin_domain"/>
</dbReference>
<dbReference type="CDD" id="cd00054">
    <property type="entry name" value="EGF_CA"/>
    <property type="match status" value="3"/>
</dbReference>
<evidence type="ECO:0000256" key="12">
    <source>
        <dbReference type="PIRNR" id="PIRNR036313"/>
    </source>
</evidence>
<dbReference type="PANTHER" id="PTHR24050">
    <property type="entry name" value="PA14 DOMAIN-CONTAINING PROTEIN"/>
    <property type="match status" value="1"/>
</dbReference>
<dbReference type="FunFam" id="2.10.25.10:FF:000038">
    <property type="entry name" value="Fibrillin 2"/>
    <property type="match status" value="1"/>
</dbReference>
<organism evidence="16 17">
    <name type="scientific">Parelaphostrongylus tenuis</name>
    <name type="common">Meningeal worm</name>
    <dbReference type="NCBI Taxonomy" id="148309"/>
    <lineage>
        <taxon>Eukaryota</taxon>
        <taxon>Metazoa</taxon>
        <taxon>Ecdysozoa</taxon>
        <taxon>Nematoda</taxon>
        <taxon>Chromadorea</taxon>
        <taxon>Rhabditida</taxon>
        <taxon>Rhabditina</taxon>
        <taxon>Rhabditomorpha</taxon>
        <taxon>Strongyloidea</taxon>
        <taxon>Metastrongylidae</taxon>
        <taxon>Parelaphostrongylus</taxon>
    </lineage>
</organism>
<dbReference type="InterPro" id="IPR055088">
    <property type="entry name" value="Fibulin_C"/>
</dbReference>
<evidence type="ECO:0000256" key="11">
    <source>
        <dbReference type="ARBA" id="ARBA00023180"/>
    </source>
</evidence>
<dbReference type="PROSITE" id="PS01186">
    <property type="entry name" value="EGF_2"/>
    <property type="match status" value="5"/>
</dbReference>
<comment type="subcellular location">
    <subcellularLocation>
        <location evidence="1 12">Secreted</location>
        <location evidence="1 12">Extracellular space</location>
        <location evidence="1 12">Extracellular matrix</location>
    </subcellularLocation>
</comment>
<dbReference type="PANTHER" id="PTHR24050:SF27">
    <property type="entry name" value="FIBRILLIN-1"/>
    <property type="match status" value="1"/>
</dbReference>
<dbReference type="InterPro" id="IPR009030">
    <property type="entry name" value="Growth_fac_rcpt_cys_sf"/>
</dbReference>
<dbReference type="InterPro" id="IPR000020">
    <property type="entry name" value="Anaphylatoxin/fibulin"/>
</dbReference>
<keyword evidence="9" id="KW-0106">Calcium</keyword>
<evidence type="ECO:0000313" key="17">
    <source>
        <dbReference type="Proteomes" id="UP001196413"/>
    </source>
</evidence>
<dbReference type="PIRSF" id="PIRSF036313">
    <property type="entry name" value="Fibulin-1"/>
    <property type="match status" value="1"/>
</dbReference>
<evidence type="ECO:0000256" key="8">
    <source>
        <dbReference type="ARBA" id="ARBA00022737"/>
    </source>
</evidence>
<dbReference type="AlphaFoldDB" id="A0AAD5QCK9"/>
<dbReference type="FunFam" id="2.10.25.10:FF:000859">
    <property type="entry name" value="Fibulin-1"/>
    <property type="match status" value="1"/>
</dbReference>
<comment type="subunit">
    <text evidence="12">Homomultimerizes and interacts with various extracellular matrix components.</text>
</comment>
<dbReference type="PROSITE" id="PS50026">
    <property type="entry name" value="EGF_3"/>
    <property type="match status" value="3"/>
</dbReference>
<evidence type="ECO:0000256" key="4">
    <source>
        <dbReference type="ARBA" id="ARBA00022525"/>
    </source>
</evidence>
<feature type="domain" description="EGF-like" evidence="15">
    <location>
        <begin position="503"/>
        <end position="543"/>
    </location>
</feature>
<dbReference type="InterPro" id="IPR017048">
    <property type="entry name" value="Fibulin-1"/>
</dbReference>
<keyword evidence="6 13" id="KW-0245">EGF-like domain</keyword>
<reference evidence="16" key="1">
    <citation type="submission" date="2021-06" db="EMBL/GenBank/DDBJ databases">
        <title>Parelaphostrongylus tenuis whole genome reference sequence.</title>
        <authorList>
            <person name="Garwood T.J."/>
            <person name="Larsen P.A."/>
            <person name="Fountain-Jones N.M."/>
            <person name="Garbe J.R."/>
            <person name="Macchietto M.G."/>
            <person name="Kania S.A."/>
            <person name="Gerhold R.W."/>
            <person name="Richards J.E."/>
            <person name="Wolf T.M."/>
        </authorList>
    </citation>
    <scope>NUCLEOTIDE SEQUENCE</scope>
    <source>
        <strain evidence="16">MNPRO001-30</strain>
        <tissue evidence="16">Meninges</tissue>
    </source>
</reference>
<comment type="caution">
    <text evidence="13">Lacks conserved residue(s) required for the propagation of feature annotation.</text>
</comment>
<dbReference type="InterPro" id="IPR000742">
    <property type="entry name" value="EGF"/>
</dbReference>
<evidence type="ECO:0000256" key="13">
    <source>
        <dbReference type="PROSITE-ProRule" id="PRU00076"/>
    </source>
</evidence>
<evidence type="ECO:0000256" key="7">
    <source>
        <dbReference type="ARBA" id="ARBA00022729"/>
    </source>
</evidence>
<feature type="signal peptide" evidence="14">
    <location>
        <begin position="1"/>
        <end position="22"/>
    </location>
</feature>
<protein>
    <recommendedName>
        <fullName evidence="3 12">Fibulin-1</fullName>
    </recommendedName>
</protein>
<evidence type="ECO:0000256" key="1">
    <source>
        <dbReference type="ARBA" id="ARBA00004498"/>
    </source>
</evidence>
<feature type="domain" description="EGF-like" evidence="15">
    <location>
        <begin position="418"/>
        <end position="458"/>
    </location>
</feature>
<sequence>MPNRNIVALISFWSVLLFTVYANELSRCCSGGARHFVQTQTCSNVKAEKSTATCVRTASICCLRTLLDSACEEGTELARQDDMCPSTVNALGGGIRKKRQSDYDYISWECCDCCLLAKELLHKNQPCVAPTGFSASCLKSFSRCCQGSMEIAQSFSHVTDRPSAPILDSSTVYFGDRCANSKCEHLCNDRGGETVECSCRSGYDLAPDGYSCVDRNECRSSNPPCVWGREVCVNLIGGYRCERLRPSPFRQRFLLDKTRFVRMREDDRRAATRRMQSFIPIPTMYPRPDGEDERICPSGWQFKNKECVDVDECSLGSHDCGPLYQCRNTQGSYRCDPKKCAEGELQNPQTGECISIDCPLGYYPSNGMCHDVNECATGNRCAVGEECVNTAGSFRCEQKGNICAPGYAVNENTGFCDDINECVNATICGGLMCINLPGSYKCRCNAGYEFNERTKRCEDVDECEKFAGHVCDLSAECQNTIGSFICKCKKGFELAADGRRCEDVNECATGEARCEQKCINIPGSYQCICDRGYTVGADGRTCEDIDECSLWAGTGSELCMGRCVNTKGSYICQCPAGYKIQSDGRTCVDVDECALGECQGRDQICVNTLGHFKCHQIECPTNYVHDSNYKNRIQDGYSCLKVCMKDDVLCHGNHTKEILYQFRALPSMTVVHRPIEVSRIRTHMDTPFSVDYYLDSVGRRHFVVEQDRNIGIVKLVRPLVGPTKERIRVHIHPKSRTGVILAYNVAIIEVDVSPYFF</sequence>
<evidence type="ECO:0000259" key="15">
    <source>
        <dbReference type="PROSITE" id="PS50026"/>
    </source>
</evidence>
<evidence type="ECO:0000256" key="5">
    <source>
        <dbReference type="ARBA" id="ARBA00022530"/>
    </source>
</evidence>
<dbReference type="GO" id="GO:0016504">
    <property type="term" value="F:peptidase activator activity"/>
    <property type="evidence" value="ECO:0007669"/>
    <property type="project" value="InterPro"/>
</dbReference>
<dbReference type="InterPro" id="IPR000152">
    <property type="entry name" value="EGF-type_Asp/Asn_hydroxyl_site"/>
</dbReference>
<keyword evidence="4 12" id="KW-0964">Secreted</keyword>
<dbReference type="InterPro" id="IPR026823">
    <property type="entry name" value="cEGF"/>
</dbReference>
<evidence type="ECO:0000313" key="16">
    <source>
        <dbReference type="EMBL" id="KAJ1346557.1"/>
    </source>
</evidence>
<dbReference type="FunFam" id="2.10.25.10:FF:000014">
    <property type="entry name" value="Latent-transforming growth factor beta-binding protein 3"/>
    <property type="match status" value="1"/>
</dbReference>
<accession>A0AAD5QCK9</accession>
<dbReference type="Proteomes" id="UP001196413">
    <property type="component" value="Unassembled WGS sequence"/>
</dbReference>
<comment type="caution">
    <text evidence="16">The sequence shown here is derived from an EMBL/GenBank/DDBJ whole genome shotgun (WGS) entry which is preliminary data.</text>
</comment>
<proteinExistence type="inferred from homology"/>